<evidence type="ECO:0000313" key="3">
    <source>
        <dbReference type="Proteomes" id="UP001642409"/>
    </source>
</evidence>
<keyword evidence="3" id="KW-1185">Reference proteome</keyword>
<proteinExistence type="predicted"/>
<sequence length="172" mass="19869">MKQFRNFASEWCADIQMAVKDEAFNNIFYMFHKYENAFSGKDFKCVKHPTLRFTNTAALVSIAVEVNETQVEIQLIAKPVVMDNISAITGKIRFDYFPYSIELRDGIDADSLLAAVLEHMKETSEDAAFQYNYTLMVDIRTYQVVFDASERVMRLISDTPEECMPYRLSDPL</sequence>
<protein>
    <submittedName>
        <fullName evidence="1">BPI-like protein</fullName>
    </submittedName>
    <submittedName>
        <fullName evidence="2">BPI-like_protein</fullName>
    </submittedName>
</protein>
<dbReference type="AlphaFoldDB" id="A0AA86QGH6"/>
<accession>A0AA86QGH6</accession>
<dbReference type="Proteomes" id="UP001642409">
    <property type="component" value="Unassembled WGS sequence"/>
</dbReference>
<reference evidence="1" key="1">
    <citation type="submission" date="2023-06" db="EMBL/GenBank/DDBJ databases">
        <authorList>
            <person name="Kurt Z."/>
        </authorList>
    </citation>
    <scope>NUCLEOTIDE SEQUENCE</scope>
</reference>
<dbReference type="EMBL" id="CATOUU010000909">
    <property type="protein sequence ID" value="CAI9958831.1"/>
    <property type="molecule type" value="Genomic_DNA"/>
</dbReference>
<reference evidence="2 3" key="2">
    <citation type="submission" date="2024-07" db="EMBL/GenBank/DDBJ databases">
        <authorList>
            <person name="Akdeniz Z."/>
        </authorList>
    </citation>
    <scope>NUCLEOTIDE SEQUENCE [LARGE SCALE GENOMIC DNA]</scope>
</reference>
<name>A0AA86QGH6_9EUKA</name>
<evidence type="ECO:0000313" key="2">
    <source>
        <dbReference type="EMBL" id="CAL6016601.1"/>
    </source>
</evidence>
<comment type="caution">
    <text evidence="1">The sequence shown here is derived from an EMBL/GenBank/DDBJ whole genome shotgun (WGS) entry which is preliminary data.</text>
</comment>
<organism evidence="1">
    <name type="scientific">Hexamita inflata</name>
    <dbReference type="NCBI Taxonomy" id="28002"/>
    <lineage>
        <taxon>Eukaryota</taxon>
        <taxon>Metamonada</taxon>
        <taxon>Diplomonadida</taxon>
        <taxon>Hexamitidae</taxon>
        <taxon>Hexamitinae</taxon>
        <taxon>Hexamita</taxon>
    </lineage>
</organism>
<gene>
    <name evidence="2" type="ORF">HINF_LOCUS25589</name>
    <name evidence="1" type="ORF">HINF_LOCUS46476</name>
</gene>
<dbReference type="EMBL" id="CAXDID020000076">
    <property type="protein sequence ID" value="CAL6016601.1"/>
    <property type="molecule type" value="Genomic_DNA"/>
</dbReference>
<evidence type="ECO:0000313" key="1">
    <source>
        <dbReference type="EMBL" id="CAI9958831.1"/>
    </source>
</evidence>